<dbReference type="SMART" id="SM00733">
    <property type="entry name" value="Mterf"/>
    <property type="match status" value="6"/>
</dbReference>
<dbReference type="InterPro" id="IPR003690">
    <property type="entry name" value="MTERF"/>
</dbReference>
<evidence type="ECO:0000256" key="3">
    <source>
        <dbReference type="ARBA" id="ARBA00022946"/>
    </source>
</evidence>
<dbReference type="Gene3D" id="1.25.70.10">
    <property type="entry name" value="Transcription termination factor 3, mitochondrial"/>
    <property type="match status" value="1"/>
</dbReference>
<evidence type="ECO:0000313" key="4">
    <source>
        <dbReference type="Proteomes" id="UP001652600"/>
    </source>
</evidence>
<dbReference type="PANTHER" id="PTHR13068:SF166">
    <property type="entry name" value="TRANSCRIPTION TERMINATION FACTOR MTERF15, MITOCHONDRIAL-LIKE"/>
    <property type="match status" value="1"/>
</dbReference>
<comment type="similarity">
    <text evidence="1">Belongs to the mTERF family.</text>
</comment>
<organism evidence="4 5">
    <name type="scientific">Cucumis melo</name>
    <name type="common">Muskmelon</name>
    <dbReference type="NCBI Taxonomy" id="3656"/>
    <lineage>
        <taxon>Eukaryota</taxon>
        <taxon>Viridiplantae</taxon>
        <taxon>Streptophyta</taxon>
        <taxon>Embryophyta</taxon>
        <taxon>Tracheophyta</taxon>
        <taxon>Spermatophyta</taxon>
        <taxon>Magnoliopsida</taxon>
        <taxon>eudicotyledons</taxon>
        <taxon>Gunneridae</taxon>
        <taxon>Pentapetalae</taxon>
        <taxon>rosids</taxon>
        <taxon>fabids</taxon>
        <taxon>Cucurbitales</taxon>
        <taxon>Cucurbitaceae</taxon>
        <taxon>Benincaseae</taxon>
        <taxon>Cucumis</taxon>
    </lineage>
</organism>
<sequence length="414" mass="47411">MSRLTNFKKWKIKKGIFDHFPSKTLTPFLTFLSSLFLRLPFLPGAAWPLRLSPPIFLHSFILFWGICSFSHSSSQQVTNRYLSTSSDIVSSPTSAPLASNALQLKNKRKAVIALLADHGFSESQISDLDKRFPQILSANPEKSLLPKLLFFQSKGLSSPEIVKLVCSFPRVLTGSLDKRIIPAFDYIQAVLGSEEKTLASIKQFAGILVKDLRISAGPNIEILKQIGVPDSNIFKYLQYQPRVFLINPVRFKETVERVTEMGFNPQQLQFVVAVFILRAMTKSTWDKKVEVYRKWGLSEEEILLAFRRHPWSMMRSEDKINGAMDFFVNKMGCEASFAARRPILLSLSLKKRILPRGYVYQVLLSKGLIKKHQNLILFFESSENCFIEKFINPHKEQIPGLLELYKQKLMDSRR</sequence>
<keyword evidence="2" id="KW-0806">Transcription termination</keyword>
<dbReference type="GeneID" id="127149862"/>
<gene>
    <name evidence="5" type="primary">LOC127149862</name>
</gene>
<accession>A0ABM3KWF8</accession>
<evidence type="ECO:0000256" key="2">
    <source>
        <dbReference type="ARBA" id="ARBA00022472"/>
    </source>
</evidence>
<name>A0ABM3KWF8_CUCME</name>
<dbReference type="Proteomes" id="UP001652600">
    <property type="component" value="Chromosome 6"/>
</dbReference>
<proteinExistence type="inferred from homology"/>
<protein>
    <submittedName>
        <fullName evidence="5">Transcription termination factor MTERF6, chloroplastic/mitochondrial-like</fullName>
    </submittedName>
</protein>
<keyword evidence="3" id="KW-0809">Transit peptide</keyword>
<reference evidence="5" key="1">
    <citation type="submission" date="2025-08" db="UniProtKB">
        <authorList>
            <consortium name="RefSeq"/>
        </authorList>
    </citation>
    <scope>IDENTIFICATION</scope>
    <source>
        <tissue evidence="5">Stem</tissue>
    </source>
</reference>
<keyword evidence="4" id="KW-1185">Reference proteome</keyword>
<keyword evidence="2" id="KW-0805">Transcription regulation</keyword>
<dbReference type="PANTHER" id="PTHR13068">
    <property type="entry name" value="CGI-12 PROTEIN-RELATED"/>
    <property type="match status" value="1"/>
</dbReference>
<evidence type="ECO:0000256" key="1">
    <source>
        <dbReference type="ARBA" id="ARBA00007692"/>
    </source>
</evidence>
<dbReference type="RefSeq" id="XP_050942116.1">
    <property type="nucleotide sequence ID" value="XM_051086159.1"/>
</dbReference>
<evidence type="ECO:0000313" key="5">
    <source>
        <dbReference type="RefSeq" id="XP_050942116.1"/>
    </source>
</evidence>
<dbReference type="InterPro" id="IPR038538">
    <property type="entry name" value="MTERF_sf"/>
</dbReference>
<dbReference type="Pfam" id="PF02536">
    <property type="entry name" value="mTERF"/>
    <property type="match status" value="2"/>
</dbReference>
<keyword evidence="2" id="KW-0804">Transcription</keyword>